<dbReference type="InterPro" id="IPR001173">
    <property type="entry name" value="Glyco_trans_2-like"/>
</dbReference>
<dbReference type="Gene3D" id="3.90.550.10">
    <property type="entry name" value="Spore Coat Polysaccharide Biosynthesis Protein SpsA, Chain A"/>
    <property type="match status" value="1"/>
</dbReference>
<keyword evidence="3" id="KW-1185">Reference proteome</keyword>
<dbReference type="InterPro" id="IPR029044">
    <property type="entry name" value="Nucleotide-diphossugar_trans"/>
</dbReference>
<evidence type="ECO:0000259" key="1">
    <source>
        <dbReference type="Pfam" id="PF00535"/>
    </source>
</evidence>
<dbReference type="EMBL" id="FPKV01000002">
    <property type="protein sequence ID" value="SFZ92697.1"/>
    <property type="molecule type" value="Genomic_DNA"/>
</dbReference>
<dbReference type="PANTHER" id="PTHR22916:SF3">
    <property type="entry name" value="UDP-GLCNAC:BETAGAL BETA-1,3-N-ACETYLGLUCOSAMINYLTRANSFERASE-LIKE PROTEIN 1"/>
    <property type="match status" value="1"/>
</dbReference>
<dbReference type="Proteomes" id="UP000182544">
    <property type="component" value="Unassembled WGS sequence"/>
</dbReference>
<reference evidence="2 3" key="1">
    <citation type="submission" date="2016-10" db="EMBL/GenBank/DDBJ databases">
        <authorList>
            <person name="de Groot N.N."/>
        </authorList>
    </citation>
    <scope>NUCLEOTIDE SEQUENCE [LARGE SCALE GENOMIC DNA]</scope>
    <source>
        <strain evidence="2 3">DSM 18180</strain>
    </source>
</reference>
<dbReference type="SUPFAM" id="SSF53448">
    <property type="entry name" value="Nucleotide-diphospho-sugar transferases"/>
    <property type="match status" value="1"/>
</dbReference>
<accession>A0A1K2IJS6</accession>
<evidence type="ECO:0000313" key="3">
    <source>
        <dbReference type="Proteomes" id="UP000182544"/>
    </source>
</evidence>
<dbReference type="PANTHER" id="PTHR22916">
    <property type="entry name" value="GLYCOSYLTRANSFERASE"/>
    <property type="match status" value="1"/>
</dbReference>
<dbReference type="AlphaFoldDB" id="A0A1K2IJS6"/>
<dbReference type="Pfam" id="PF00535">
    <property type="entry name" value="Glycos_transf_2"/>
    <property type="match status" value="1"/>
</dbReference>
<sequence>MLEKQPKFNLLHLFMVELSVHLITFNNEKHIKETLDSILKQKVDFKFEIIVGDDCSNDNTLKIINTYKEQYPNLINVTKNKTQLGLLKNFKATLDRCNGKYIFDIAGDDLLKCTNTLQTMVDALKKDNTLGFIDSGFDLFLETQGKIIPFANKKTIYASNENYKKQLLLGKLTPIGICFNKALLNKFVDFKTYIDMNITIEDYPILVDLAVNTNFKSITKSLHIYRVHDTSYSHKKTFEQHYFLLNQMKILFDYFSIKYSYCNEVTTNFKKDFNKQLLYLSGYYGKKKTGKKAFITITSKSIKDYIYFFASQNNLFKKTAFYLKRKIL</sequence>
<name>A0A1K2IJS6_9FLAO</name>
<proteinExistence type="predicted"/>
<dbReference type="STRING" id="369401.SAMN05428642_102896"/>
<evidence type="ECO:0000313" key="2">
    <source>
        <dbReference type="EMBL" id="SFZ92697.1"/>
    </source>
</evidence>
<feature type="domain" description="Glycosyltransferase 2-like" evidence="1">
    <location>
        <begin position="19"/>
        <end position="183"/>
    </location>
</feature>
<organism evidence="2 3">
    <name type="scientific">Flaviramulus basaltis</name>
    <dbReference type="NCBI Taxonomy" id="369401"/>
    <lineage>
        <taxon>Bacteria</taxon>
        <taxon>Pseudomonadati</taxon>
        <taxon>Bacteroidota</taxon>
        <taxon>Flavobacteriia</taxon>
        <taxon>Flavobacteriales</taxon>
        <taxon>Flavobacteriaceae</taxon>
        <taxon>Flaviramulus</taxon>
    </lineage>
</organism>
<dbReference type="GO" id="GO:0016758">
    <property type="term" value="F:hexosyltransferase activity"/>
    <property type="evidence" value="ECO:0007669"/>
    <property type="project" value="UniProtKB-ARBA"/>
</dbReference>
<gene>
    <name evidence="2" type="ORF">SAMN05428642_102896</name>
</gene>
<keyword evidence="2" id="KW-0808">Transferase</keyword>
<protein>
    <submittedName>
        <fullName evidence="2">Glycosyltransferase involved in cell wall bisynthesis</fullName>
    </submittedName>
</protein>